<evidence type="ECO:0000313" key="3">
    <source>
        <dbReference type="EMBL" id="TBW39040.1"/>
    </source>
</evidence>
<gene>
    <name evidence="3" type="ORF">EYW49_07880</name>
</gene>
<evidence type="ECO:0000256" key="1">
    <source>
        <dbReference type="SAM" id="Coils"/>
    </source>
</evidence>
<dbReference type="InterPro" id="IPR007060">
    <property type="entry name" value="FtsL/DivIC"/>
</dbReference>
<feature type="coiled-coil region" evidence="1">
    <location>
        <begin position="110"/>
        <end position="144"/>
    </location>
</feature>
<dbReference type="OrthoDB" id="9815600at2"/>
<dbReference type="EMBL" id="SJFN01000009">
    <property type="protein sequence ID" value="TBW39040.1"/>
    <property type="molecule type" value="Genomic_DNA"/>
</dbReference>
<accession>A0A4V2KTX1</accession>
<keyword evidence="2" id="KW-0812">Transmembrane</keyword>
<dbReference type="Pfam" id="PF04977">
    <property type="entry name" value="DivIC"/>
    <property type="match status" value="1"/>
</dbReference>
<proteinExistence type="predicted"/>
<reference evidence="3 4" key="1">
    <citation type="submission" date="2019-02" db="EMBL/GenBank/DDBJ databases">
        <title>Siculibacillus lacustris gen. nov., sp. nov., a new rosette-forming bacterium isolated from a freshwater crater lake (Lake St. Ana, Romania).</title>
        <authorList>
            <person name="Felfoldi T."/>
            <person name="Marton Z."/>
            <person name="Szabo A."/>
            <person name="Mentes A."/>
            <person name="Boka K."/>
            <person name="Marialigeti K."/>
            <person name="Mathe I."/>
            <person name="Koncz M."/>
            <person name="Schumann P."/>
            <person name="Toth E."/>
        </authorList>
    </citation>
    <scope>NUCLEOTIDE SEQUENCE [LARGE SCALE GENOMIC DNA]</scope>
    <source>
        <strain evidence="3 4">SA-279</strain>
    </source>
</reference>
<protein>
    <submittedName>
        <fullName evidence="3">Septum formation initiator family protein</fullName>
    </submittedName>
</protein>
<keyword evidence="4" id="KW-1185">Reference proteome</keyword>
<organism evidence="3 4">
    <name type="scientific">Siculibacillus lacustris</name>
    <dbReference type="NCBI Taxonomy" id="1549641"/>
    <lineage>
        <taxon>Bacteria</taxon>
        <taxon>Pseudomonadati</taxon>
        <taxon>Pseudomonadota</taxon>
        <taxon>Alphaproteobacteria</taxon>
        <taxon>Hyphomicrobiales</taxon>
        <taxon>Ancalomicrobiaceae</taxon>
        <taxon>Siculibacillus</taxon>
    </lineage>
</organism>
<evidence type="ECO:0000313" key="4">
    <source>
        <dbReference type="Proteomes" id="UP000292781"/>
    </source>
</evidence>
<feature type="transmembrane region" description="Helical" evidence="2">
    <location>
        <begin position="79"/>
        <end position="98"/>
    </location>
</feature>
<keyword evidence="1" id="KW-0175">Coiled coil</keyword>
<dbReference type="RefSeq" id="WP_131307951.1">
    <property type="nucleotide sequence ID" value="NZ_SJFN01000009.1"/>
</dbReference>
<sequence>MNIGLARRRAAADSSAAALAASSRAGERTGGGAIRDRLGKLALTRVWCHGRVGSRVCRGRVDHRGVAFFMSTRQRKKSYVRPLIVPLVALAFTGYFAWHGWHGSFGMEARRHLVVEAARLDADLQKAKDERRAVERRVNLLRSANLESDMLDERAREILGFANANEIAIVTGAPQHSLVNRN</sequence>
<evidence type="ECO:0000256" key="2">
    <source>
        <dbReference type="SAM" id="Phobius"/>
    </source>
</evidence>
<keyword evidence="2" id="KW-0472">Membrane</keyword>
<keyword evidence="2" id="KW-1133">Transmembrane helix</keyword>
<dbReference type="AlphaFoldDB" id="A0A4V2KTX1"/>
<dbReference type="Proteomes" id="UP000292781">
    <property type="component" value="Unassembled WGS sequence"/>
</dbReference>
<comment type="caution">
    <text evidence="3">The sequence shown here is derived from an EMBL/GenBank/DDBJ whole genome shotgun (WGS) entry which is preliminary data.</text>
</comment>
<name>A0A4V2KTX1_9HYPH</name>